<dbReference type="InterPro" id="IPR050231">
    <property type="entry name" value="Iron_ascorbate_oxido_reductase"/>
</dbReference>
<dbReference type="Proteomes" id="UP001596220">
    <property type="component" value="Unassembled WGS sequence"/>
</dbReference>
<keyword evidence="3" id="KW-0408">Iron</keyword>
<dbReference type="InterPro" id="IPR027443">
    <property type="entry name" value="IPNS-like_sf"/>
</dbReference>
<evidence type="ECO:0000256" key="2">
    <source>
        <dbReference type="ARBA" id="ARBA00023194"/>
    </source>
</evidence>
<organism evidence="5 6">
    <name type="scientific">Saccharothrix lopnurensis</name>
    <dbReference type="NCBI Taxonomy" id="1670621"/>
    <lineage>
        <taxon>Bacteria</taxon>
        <taxon>Bacillati</taxon>
        <taxon>Actinomycetota</taxon>
        <taxon>Actinomycetes</taxon>
        <taxon>Pseudonocardiales</taxon>
        <taxon>Pseudonocardiaceae</taxon>
        <taxon>Saccharothrix</taxon>
    </lineage>
</organism>
<name>A0ABW1P9T4_9PSEU</name>
<keyword evidence="3" id="KW-0560">Oxidoreductase</keyword>
<keyword evidence="2" id="KW-0045">Antibiotic biosynthesis</keyword>
<evidence type="ECO:0000313" key="6">
    <source>
        <dbReference type="Proteomes" id="UP001596220"/>
    </source>
</evidence>
<accession>A0ABW1P9T4</accession>
<keyword evidence="6" id="KW-1185">Reference proteome</keyword>
<dbReference type="SUPFAM" id="SSF51197">
    <property type="entry name" value="Clavaminate synthase-like"/>
    <property type="match status" value="1"/>
</dbReference>
<dbReference type="PANTHER" id="PTHR47990">
    <property type="entry name" value="2-OXOGLUTARATE (2OG) AND FE(II)-DEPENDENT OXYGENASE SUPERFAMILY PROTEIN-RELATED"/>
    <property type="match status" value="1"/>
</dbReference>
<dbReference type="Pfam" id="PF14226">
    <property type="entry name" value="DIOX_N"/>
    <property type="match status" value="1"/>
</dbReference>
<comment type="similarity">
    <text evidence="3">Belongs to the iron/ascorbate-dependent oxidoreductase family.</text>
</comment>
<dbReference type="InterPro" id="IPR026992">
    <property type="entry name" value="DIOX_N"/>
</dbReference>
<dbReference type="EMBL" id="JBHSQO010000021">
    <property type="protein sequence ID" value="MFC6091787.1"/>
    <property type="molecule type" value="Genomic_DNA"/>
</dbReference>
<comment type="caution">
    <text evidence="5">The sequence shown here is derived from an EMBL/GenBank/DDBJ whole genome shotgun (WGS) entry which is preliminary data.</text>
</comment>
<evidence type="ECO:0000256" key="1">
    <source>
        <dbReference type="ARBA" id="ARBA00004792"/>
    </source>
</evidence>
<evidence type="ECO:0000313" key="5">
    <source>
        <dbReference type="EMBL" id="MFC6091787.1"/>
    </source>
</evidence>
<evidence type="ECO:0000259" key="4">
    <source>
        <dbReference type="PROSITE" id="PS51471"/>
    </source>
</evidence>
<reference evidence="6" key="1">
    <citation type="journal article" date="2019" name="Int. J. Syst. Evol. Microbiol.">
        <title>The Global Catalogue of Microorganisms (GCM) 10K type strain sequencing project: providing services to taxonomists for standard genome sequencing and annotation.</title>
        <authorList>
            <consortium name="The Broad Institute Genomics Platform"/>
            <consortium name="The Broad Institute Genome Sequencing Center for Infectious Disease"/>
            <person name="Wu L."/>
            <person name="Ma J."/>
        </authorList>
    </citation>
    <scope>NUCLEOTIDE SEQUENCE [LARGE SCALE GENOMIC DNA]</scope>
    <source>
        <strain evidence="6">CGMCC 4.7246</strain>
    </source>
</reference>
<sequence length="313" mass="34571">MADTTVPLFSLAELERGAHRDEFHRCVTELGVFYLTDYGVTEEDHRLATDTATGFFFTGTPEEKRAMTTGVPTLRRGYSALEAESTAQVTRTGSYTDYSESYSMGIDRNLFPSERFEQVWTGYFDRLHAAARRTCAAVLEASGSYDGGDLETLLDCDPVLRLRYFPEVPEHRAAEHEPRRMAPHYDLSLITFVHQTPCANGFVSLQAEVHGELVDLPAVPDAVVVLCGAIAPLVTRGTVPAPRHHVRSPGAHLREGSDRTSSVFFLRPSIDFSFSVAKAREYGLAVDIDVPGDTATFGDWIGTNYVTMHAKEG</sequence>
<gene>
    <name evidence="5" type="ORF">ACFP3R_21170</name>
</gene>
<dbReference type="PROSITE" id="PS51471">
    <property type="entry name" value="FE2OG_OXY"/>
    <property type="match status" value="1"/>
</dbReference>
<proteinExistence type="inferred from homology"/>
<protein>
    <submittedName>
        <fullName evidence="5">2OG-Fe(II) oxygenase family protein</fullName>
    </submittedName>
</protein>
<dbReference type="RefSeq" id="WP_380638089.1">
    <property type="nucleotide sequence ID" value="NZ_JBHSQO010000021.1"/>
</dbReference>
<comment type="pathway">
    <text evidence="1">Antibiotic biosynthesis.</text>
</comment>
<dbReference type="InterPro" id="IPR005123">
    <property type="entry name" value="Oxoglu/Fe-dep_dioxygenase_dom"/>
</dbReference>
<dbReference type="Gene3D" id="2.60.120.330">
    <property type="entry name" value="B-lactam Antibiotic, Isopenicillin N Synthase, Chain"/>
    <property type="match status" value="1"/>
</dbReference>
<dbReference type="InterPro" id="IPR044861">
    <property type="entry name" value="IPNS-like_FE2OG_OXY"/>
</dbReference>
<dbReference type="Pfam" id="PF03171">
    <property type="entry name" value="2OG-FeII_Oxy"/>
    <property type="match status" value="1"/>
</dbReference>
<keyword evidence="3" id="KW-0479">Metal-binding</keyword>
<feature type="domain" description="Fe2OG dioxygenase" evidence="4">
    <location>
        <begin position="155"/>
        <end position="268"/>
    </location>
</feature>
<evidence type="ECO:0000256" key="3">
    <source>
        <dbReference type="RuleBase" id="RU003682"/>
    </source>
</evidence>